<evidence type="ECO:0000259" key="1">
    <source>
        <dbReference type="PROSITE" id="PS50943"/>
    </source>
</evidence>
<dbReference type="PROSITE" id="PS50943">
    <property type="entry name" value="HTH_CROC1"/>
    <property type="match status" value="1"/>
</dbReference>
<evidence type="ECO:0000313" key="3">
    <source>
        <dbReference type="Proteomes" id="UP000250369"/>
    </source>
</evidence>
<dbReference type="GO" id="GO:0003677">
    <property type="term" value="F:DNA binding"/>
    <property type="evidence" value="ECO:0007669"/>
    <property type="project" value="InterPro"/>
</dbReference>
<dbReference type="OrthoDB" id="2624750at2"/>
<gene>
    <name evidence="2" type="ORF">DQG23_21185</name>
</gene>
<dbReference type="EMBL" id="QMFB01000012">
    <property type="protein sequence ID" value="RAV19503.1"/>
    <property type="molecule type" value="Genomic_DNA"/>
</dbReference>
<proteinExistence type="predicted"/>
<accession>A0A329MLB0</accession>
<organism evidence="2 3">
    <name type="scientific">Paenibacillus contaminans</name>
    <dbReference type="NCBI Taxonomy" id="450362"/>
    <lineage>
        <taxon>Bacteria</taxon>
        <taxon>Bacillati</taxon>
        <taxon>Bacillota</taxon>
        <taxon>Bacilli</taxon>
        <taxon>Bacillales</taxon>
        <taxon>Paenibacillaceae</taxon>
        <taxon>Paenibacillus</taxon>
    </lineage>
</organism>
<protein>
    <submittedName>
        <fullName evidence="2">Transcriptional regulator</fullName>
    </submittedName>
</protein>
<name>A0A329MLB0_9BACL</name>
<dbReference type="AlphaFoldDB" id="A0A329MLB0"/>
<dbReference type="InterPro" id="IPR001387">
    <property type="entry name" value="Cro/C1-type_HTH"/>
</dbReference>
<keyword evidence="3" id="KW-1185">Reference proteome</keyword>
<dbReference type="SMART" id="SM00530">
    <property type="entry name" value="HTH_XRE"/>
    <property type="match status" value="1"/>
</dbReference>
<sequence>MEGTGLRGIRIMDGLTQAEFSKKLGVSQALISDVENGRRAVTSNLRIRIAQTYGTGDEIMQAIAAAKASANLAL</sequence>
<dbReference type="Pfam" id="PF01381">
    <property type="entry name" value="HTH_3"/>
    <property type="match status" value="1"/>
</dbReference>
<dbReference type="CDD" id="cd00093">
    <property type="entry name" value="HTH_XRE"/>
    <property type="match status" value="1"/>
</dbReference>
<dbReference type="Proteomes" id="UP000250369">
    <property type="component" value="Unassembled WGS sequence"/>
</dbReference>
<dbReference type="Gene3D" id="1.10.260.40">
    <property type="entry name" value="lambda repressor-like DNA-binding domains"/>
    <property type="match status" value="1"/>
</dbReference>
<evidence type="ECO:0000313" key="2">
    <source>
        <dbReference type="EMBL" id="RAV19503.1"/>
    </source>
</evidence>
<feature type="domain" description="HTH cro/C1-type" evidence="1">
    <location>
        <begin position="6"/>
        <end position="59"/>
    </location>
</feature>
<reference evidence="2 3" key="1">
    <citation type="journal article" date="2009" name="Int. J. Syst. Evol. Microbiol.">
        <title>Paenibacillus contaminans sp. nov., isolated from a contaminated laboratory plate.</title>
        <authorList>
            <person name="Chou J.H."/>
            <person name="Lee J.H."/>
            <person name="Lin M.C."/>
            <person name="Chang P.S."/>
            <person name="Arun A.B."/>
            <person name="Young C.C."/>
            <person name="Chen W.M."/>
        </authorList>
    </citation>
    <scope>NUCLEOTIDE SEQUENCE [LARGE SCALE GENOMIC DNA]</scope>
    <source>
        <strain evidence="2 3">CKOBP-6</strain>
    </source>
</reference>
<dbReference type="RefSeq" id="WP_113032864.1">
    <property type="nucleotide sequence ID" value="NZ_QMFB01000012.1"/>
</dbReference>
<comment type="caution">
    <text evidence="2">The sequence shown here is derived from an EMBL/GenBank/DDBJ whole genome shotgun (WGS) entry which is preliminary data.</text>
</comment>
<dbReference type="InterPro" id="IPR010982">
    <property type="entry name" value="Lambda_DNA-bd_dom_sf"/>
</dbReference>
<dbReference type="SUPFAM" id="SSF47413">
    <property type="entry name" value="lambda repressor-like DNA-binding domains"/>
    <property type="match status" value="1"/>
</dbReference>